<evidence type="ECO:0000256" key="5">
    <source>
        <dbReference type="ARBA" id="ARBA00023098"/>
    </source>
</evidence>
<evidence type="ECO:0000256" key="2">
    <source>
        <dbReference type="ARBA" id="ARBA00022692"/>
    </source>
</evidence>
<dbReference type="RefSeq" id="WP_341429146.1">
    <property type="nucleotide sequence ID" value="NZ_JBBUTG010000033.1"/>
</dbReference>
<accession>A0ABU9BXU5</accession>
<dbReference type="Pfam" id="PF04116">
    <property type="entry name" value="FA_hydroxylase"/>
    <property type="match status" value="1"/>
</dbReference>
<evidence type="ECO:0000256" key="4">
    <source>
        <dbReference type="ARBA" id="ARBA00023002"/>
    </source>
</evidence>
<feature type="transmembrane region" description="Helical" evidence="7">
    <location>
        <begin position="32"/>
        <end position="50"/>
    </location>
</feature>
<feature type="transmembrane region" description="Helical" evidence="7">
    <location>
        <begin position="9"/>
        <end position="26"/>
    </location>
</feature>
<keyword evidence="5" id="KW-0443">Lipid metabolism</keyword>
<keyword evidence="2 7" id="KW-0812">Transmembrane</keyword>
<keyword evidence="10" id="KW-1185">Reference proteome</keyword>
<evidence type="ECO:0000259" key="8">
    <source>
        <dbReference type="Pfam" id="PF04116"/>
    </source>
</evidence>
<dbReference type="EC" id="1.-.-.-" evidence="9"/>
<keyword evidence="4 9" id="KW-0560">Oxidoreductase</keyword>
<comment type="caution">
    <text evidence="9">The sequence shown here is derived from an EMBL/GenBank/DDBJ whole genome shotgun (WGS) entry which is preliminary data.</text>
</comment>
<feature type="domain" description="Fatty acid hydroxylase" evidence="8">
    <location>
        <begin position="117"/>
        <end position="250"/>
    </location>
</feature>
<dbReference type="GO" id="GO:0016491">
    <property type="term" value="F:oxidoreductase activity"/>
    <property type="evidence" value="ECO:0007669"/>
    <property type="project" value="UniProtKB-KW"/>
</dbReference>
<evidence type="ECO:0000313" key="9">
    <source>
        <dbReference type="EMBL" id="MEK8034716.1"/>
    </source>
</evidence>
<dbReference type="InterPro" id="IPR051689">
    <property type="entry name" value="Sterol_desaturase/TMEM195"/>
</dbReference>
<keyword evidence="6 7" id="KW-0472">Membrane</keyword>
<evidence type="ECO:0000256" key="7">
    <source>
        <dbReference type="SAM" id="Phobius"/>
    </source>
</evidence>
<evidence type="ECO:0000313" key="10">
    <source>
        <dbReference type="Proteomes" id="UP001371218"/>
    </source>
</evidence>
<dbReference type="Proteomes" id="UP001371218">
    <property type="component" value="Unassembled WGS sequence"/>
</dbReference>
<gene>
    <name evidence="9" type="ORF">AACH06_28190</name>
</gene>
<evidence type="ECO:0000256" key="1">
    <source>
        <dbReference type="ARBA" id="ARBA00004127"/>
    </source>
</evidence>
<dbReference type="PANTHER" id="PTHR21624:SF1">
    <property type="entry name" value="ALKYLGLYCEROL MONOOXYGENASE"/>
    <property type="match status" value="1"/>
</dbReference>
<evidence type="ECO:0000256" key="6">
    <source>
        <dbReference type="ARBA" id="ARBA00023136"/>
    </source>
</evidence>
<comment type="subcellular location">
    <subcellularLocation>
        <location evidence="1">Endomembrane system</location>
        <topology evidence="1">Multi-pass membrane protein</topology>
    </subcellularLocation>
</comment>
<name>A0ABU9BXU5_9BURK</name>
<protein>
    <submittedName>
        <fullName evidence="9">Sterol desaturase family protein</fullName>
        <ecNumber evidence="9">1.-.-.-</ecNumber>
    </submittedName>
</protein>
<evidence type="ECO:0000256" key="3">
    <source>
        <dbReference type="ARBA" id="ARBA00022989"/>
    </source>
</evidence>
<organism evidence="9 10">
    <name type="scientific">Ideonella lacteola</name>
    <dbReference type="NCBI Taxonomy" id="2984193"/>
    <lineage>
        <taxon>Bacteria</taxon>
        <taxon>Pseudomonadati</taxon>
        <taxon>Pseudomonadota</taxon>
        <taxon>Betaproteobacteria</taxon>
        <taxon>Burkholderiales</taxon>
        <taxon>Sphaerotilaceae</taxon>
        <taxon>Ideonella</taxon>
    </lineage>
</organism>
<reference evidence="9 10" key="1">
    <citation type="submission" date="2024-04" db="EMBL/GenBank/DDBJ databases">
        <title>Novel species of the genus Ideonella isolated from streams.</title>
        <authorList>
            <person name="Lu H."/>
        </authorList>
    </citation>
    <scope>NUCLEOTIDE SEQUENCE [LARGE SCALE GENOMIC DNA]</scope>
    <source>
        <strain evidence="9 10">DXS29W</strain>
    </source>
</reference>
<dbReference type="PANTHER" id="PTHR21624">
    <property type="entry name" value="STEROL DESATURASE-RELATED PROTEIN"/>
    <property type="match status" value="1"/>
</dbReference>
<dbReference type="InterPro" id="IPR006694">
    <property type="entry name" value="Fatty_acid_hydroxylase"/>
</dbReference>
<sequence length="291" mass="31398">MLARFLARQIYLLAVGGSLVVFTVAISQGWPLGLAVTAWSVVVLGVGMALERARPFNPAWSTDHGDTSTDASSAVVLIAAADPAIKALLPMLVSAWAPGVAAGAASRWTGPFVAQVAAAVLWIELAKYVSHRAHHTVPALWWLHAMHHSSRRLYWLNNFRFHPLNHLINTSVAMLPLLALGAPHDVLLAALAVTQPVLMLQHLNADTRNGWANHVFSTNELHRWHHSTVPAEANSNFGSALVLWDLVFGTYRPADAQPAQVGLFGQGGGYPAHGSYWRQLGALFSPACCRA</sequence>
<proteinExistence type="predicted"/>
<dbReference type="EMBL" id="JBBUTG010000033">
    <property type="protein sequence ID" value="MEK8034716.1"/>
    <property type="molecule type" value="Genomic_DNA"/>
</dbReference>
<keyword evidence="3 7" id="KW-1133">Transmembrane helix</keyword>